<dbReference type="HOGENOM" id="CLU_088965_0_3_6"/>
<dbReference type="InterPro" id="IPR036937">
    <property type="entry name" value="Adhesion_dom_fimbrial_sf"/>
</dbReference>
<gene>
    <name evidence="7" type="ordered locus">ESA_02538</name>
</gene>
<feature type="domain" description="Fimbrial-type adhesion" evidence="6">
    <location>
        <begin position="32"/>
        <end position="178"/>
    </location>
</feature>
<feature type="signal peptide" evidence="5">
    <location>
        <begin position="1"/>
        <end position="23"/>
    </location>
</feature>
<evidence type="ECO:0000256" key="2">
    <source>
        <dbReference type="ARBA" id="ARBA00006671"/>
    </source>
</evidence>
<dbReference type="Pfam" id="PF00419">
    <property type="entry name" value="Fimbrial"/>
    <property type="match status" value="1"/>
</dbReference>
<dbReference type="InterPro" id="IPR000259">
    <property type="entry name" value="Adhesion_dom_fimbrial"/>
</dbReference>
<dbReference type="KEGG" id="esa:ESA_02538"/>
<keyword evidence="8" id="KW-1185">Reference proteome</keyword>
<reference evidence="7 8" key="1">
    <citation type="journal article" date="2010" name="PLoS ONE">
        <title>Genome sequence of Cronobacter sakazakii BAA-894 and comparative genomic hybridization analysis with other Cronobacter species.</title>
        <authorList>
            <person name="Kucerova E."/>
            <person name="Clifton S.W."/>
            <person name="Xia X.Q."/>
            <person name="Long F."/>
            <person name="Porwollik S."/>
            <person name="Fulton L."/>
            <person name="Fronick C."/>
            <person name="Minx P."/>
            <person name="Kyung K."/>
            <person name="Warren W."/>
            <person name="Fulton R."/>
            <person name="Feng D."/>
            <person name="Wollam A."/>
            <person name="Shah N."/>
            <person name="Bhonagiri V."/>
            <person name="Nash W.E."/>
            <person name="Hallsworth-Pepin K."/>
            <person name="Wilson R.K."/>
            <person name="McClelland M."/>
            <person name="Forsythe S.J."/>
        </authorList>
    </citation>
    <scope>NUCLEOTIDE SEQUENCE [LARGE SCALE GENOMIC DNA]</scope>
    <source>
        <strain evidence="7 8">ATCC BAA-894</strain>
    </source>
</reference>
<dbReference type="Gene3D" id="2.60.40.1090">
    <property type="entry name" value="Fimbrial-type adhesion domain"/>
    <property type="match status" value="1"/>
</dbReference>
<comment type="similarity">
    <text evidence="2">Belongs to the fimbrial protein family.</text>
</comment>
<sequence>MMKKILLMTTMAALACSSSLTWAATTGEGQVNFTGEILDAACEVVNSQSSPLAVDLGKISKTAFTGIGSTTNITSFVLQLKNCPETVTKASIKFGGTADTNNVDVLALTGGTGAASGVGIQLVDADGTPLNLYTASADYALETGTATNNLEFGARYIQTGATVTAGVANGSSTFTVTYN</sequence>
<dbReference type="PROSITE" id="PS51257">
    <property type="entry name" value="PROKAR_LIPOPROTEIN"/>
    <property type="match status" value="1"/>
</dbReference>
<evidence type="ECO:0000256" key="4">
    <source>
        <dbReference type="ARBA" id="ARBA00023263"/>
    </source>
</evidence>
<dbReference type="EMBL" id="CP000783">
    <property type="protein sequence ID" value="ABU77783.1"/>
    <property type="molecule type" value="Genomic_DNA"/>
</dbReference>
<dbReference type="AlphaFoldDB" id="A7MEY0"/>
<protein>
    <recommendedName>
        <fullName evidence="6">Fimbrial-type adhesion domain-containing protein</fullName>
    </recommendedName>
</protein>
<evidence type="ECO:0000256" key="3">
    <source>
        <dbReference type="ARBA" id="ARBA00022729"/>
    </source>
</evidence>
<dbReference type="SUPFAM" id="SSF49401">
    <property type="entry name" value="Bacterial adhesins"/>
    <property type="match status" value="1"/>
</dbReference>
<dbReference type="InterPro" id="IPR008966">
    <property type="entry name" value="Adhesion_dom_sf"/>
</dbReference>
<name>A7MEY0_CROS8</name>
<dbReference type="GO" id="GO:0043709">
    <property type="term" value="P:cell adhesion involved in single-species biofilm formation"/>
    <property type="evidence" value="ECO:0007669"/>
    <property type="project" value="TreeGrafter"/>
</dbReference>
<keyword evidence="3 5" id="KW-0732">Signal</keyword>
<dbReference type="GO" id="GO:0009289">
    <property type="term" value="C:pilus"/>
    <property type="evidence" value="ECO:0007669"/>
    <property type="project" value="UniProtKB-SubCell"/>
</dbReference>
<organism evidence="7 8">
    <name type="scientific">Cronobacter sakazakii (strain ATCC BAA-894)</name>
    <name type="common">Enterobacter sakazakii</name>
    <dbReference type="NCBI Taxonomy" id="290339"/>
    <lineage>
        <taxon>Bacteria</taxon>
        <taxon>Pseudomonadati</taxon>
        <taxon>Pseudomonadota</taxon>
        <taxon>Gammaproteobacteria</taxon>
        <taxon>Enterobacterales</taxon>
        <taxon>Enterobacteriaceae</taxon>
        <taxon>Cronobacter</taxon>
    </lineage>
</organism>
<evidence type="ECO:0000256" key="1">
    <source>
        <dbReference type="ARBA" id="ARBA00004561"/>
    </source>
</evidence>
<accession>A7MEY0</accession>
<dbReference type="PANTHER" id="PTHR33420">
    <property type="entry name" value="FIMBRIAL SUBUNIT ELFA-RELATED"/>
    <property type="match status" value="1"/>
</dbReference>
<evidence type="ECO:0000313" key="7">
    <source>
        <dbReference type="EMBL" id="ABU77783.1"/>
    </source>
</evidence>
<dbReference type="PANTHER" id="PTHR33420:SF3">
    <property type="entry name" value="FIMBRIAL SUBUNIT ELFA"/>
    <property type="match status" value="1"/>
</dbReference>
<dbReference type="Proteomes" id="UP000000260">
    <property type="component" value="Chromosome"/>
</dbReference>
<evidence type="ECO:0000313" key="8">
    <source>
        <dbReference type="Proteomes" id="UP000000260"/>
    </source>
</evidence>
<dbReference type="InterPro" id="IPR050263">
    <property type="entry name" value="Bact_Fimbrial_Adh_Pro"/>
</dbReference>
<feature type="chain" id="PRO_5002710935" description="Fimbrial-type adhesion domain-containing protein" evidence="5">
    <location>
        <begin position="24"/>
        <end position="179"/>
    </location>
</feature>
<keyword evidence="4" id="KW-0281">Fimbrium</keyword>
<evidence type="ECO:0000256" key="5">
    <source>
        <dbReference type="SAM" id="SignalP"/>
    </source>
</evidence>
<comment type="subcellular location">
    <subcellularLocation>
        <location evidence="1">Fimbrium</location>
    </subcellularLocation>
</comment>
<evidence type="ECO:0000259" key="6">
    <source>
        <dbReference type="Pfam" id="PF00419"/>
    </source>
</evidence>
<proteinExistence type="inferred from homology"/>